<dbReference type="EC" id="4.1.1.97" evidence="3"/>
<feature type="domain" description="Oxo-4-hydroxy-4-carboxy-5-ureidoimidazoline decarboxylase" evidence="8">
    <location>
        <begin position="6"/>
        <end position="155"/>
    </location>
</feature>
<evidence type="ECO:0000256" key="4">
    <source>
        <dbReference type="ARBA" id="ARBA00022631"/>
    </source>
</evidence>
<evidence type="ECO:0000256" key="1">
    <source>
        <dbReference type="ARBA" id="ARBA00001163"/>
    </source>
</evidence>
<reference evidence="10" key="1">
    <citation type="journal article" date="2019" name="Int. J. Syst. Evol. Microbiol.">
        <title>The Global Catalogue of Microorganisms (GCM) 10K type strain sequencing project: providing services to taxonomists for standard genome sequencing and annotation.</title>
        <authorList>
            <consortium name="The Broad Institute Genomics Platform"/>
            <consortium name="The Broad Institute Genome Sequencing Center for Infectious Disease"/>
            <person name="Wu L."/>
            <person name="Ma J."/>
        </authorList>
    </citation>
    <scope>NUCLEOTIDE SEQUENCE [LARGE SCALE GENOMIC DNA]</scope>
    <source>
        <strain evidence="10">JCM 18956</strain>
    </source>
</reference>
<evidence type="ECO:0000256" key="6">
    <source>
        <dbReference type="ARBA" id="ARBA00023239"/>
    </source>
</evidence>
<dbReference type="InterPro" id="IPR017595">
    <property type="entry name" value="OHCU_decarboxylase-2"/>
</dbReference>
<evidence type="ECO:0000256" key="5">
    <source>
        <dbReference type="ARBA" id="ARBA00022793"/>
    </source>
</evidence>
<organism evidence="9 10">
    <name type="scientific">Frondihabitans cladoniiphilus</name>
    <dbReference type="NCBI Taxonomy" id="715785"/>
    <lineage>
        <taxon>Bacteria</taxon>
        <taxon>Bacillati</taxon>
        <taxon>Actinomycetota</taxon>
        <taxon>Actinomycetes</taxon>
        <taxon>Micrococcales</taxon>
        <taxon>Microbacteriaceae</taxon>
        <taxon>Frondihabitans</taxon>
    </lineage>
</organism>
<keyword evidence="4" id="KW-0659">Purine metabolism</keyword>
<name>A0ABP8WBG0_9MICO</name>
<dbReference type="RefSeq" id="WP_345377209.1">
    <property type="nucleotide sequence ID" value="NZ_BAABLM010000011.1"/>
</dbReference>
<evidence type="ECO:0000313" key="9">
    <source>
        <dbReference type="EMBL" id="GAA4685413.1"/>
    </source>
</evidence>
<evidence type="ECO:0000256" key="2">
    <source>
        <dbReference type="ARBA" id="ARBA00004754"/>
    </source>
</evidence>
<comment type="catalytic activity">
    <reaction evidence="1">
        <text>5-hydroxy-2-oxo-4-ureido-2,5-dihydro-1H-imidazole-5-carboxylate + H(+) = (S)-allantoin + CO2</text>
        <dbReference type="Rhea" id="RHEA:26301"/>
        <dbReference type="ChEBI" id="CHEBI:15378"/>
        <dbReference type="ChEBI" id="CHEBI:15678"/>
        <dbReference type="ChEBI" id="CHEBI:16526"/>
        <dbReference type="ChEBI" id="CHEBI:58639"/>
        <dbReference type="EC" id="4.1.1.97"/>
    </reaction>
</comment>
<dbReference type="NCBIfam" id="NF010372">
    <property type="entry name" value="PRK13798.1"/>
    <property type="match status" value="1"/>
</dbReference>
<dbReference type="PANTHER" id="PTHR43466">
    <property type="entry name" value="2-OXO-4-HYDROXY-4-CARBOXY-5-UREIDOIMIDAZOLINE DECARBOXYLASE-RELATED"/>
    <property type="match status" value="1"/>
</dbReference>
<dbReference type="InterPro" id="IPR018020">
    <property type="entry name" value="OHCU_decarboxylase"/>
</dbReference>
<comment type="caution">
    <text evidence="9">The sequence shown here is derived from an EMBL/GenBank/DDBJ whole genome shotgun (WGS) entry which is preliminary data.</text>
</comment>
<protein>
    <recommendedName>
        <fullName evidence="3">2-oxo-4-hydroxy-4-carboxy-5-ureidoimidazoline decarboxylase</fullName>
        <ecNumber evidence="3">4.1.1.97</ecNumber>
    </recommendedName>
</protein>
<dbReference type="InterPro" id="IPR036778">
    <property type="entry name" value="OHCU_decarboxylase_sf"/>
</dbReference>
<keyword evidence="10" id="KW-1185">Reference proteome</keyword>
<keyword evidence="5" id="KW-0210">Decarboxylase</keyword>
<dbReference type="Proteomes" id="UP001501295">
    <property type="component" value="Unassembled WGS sequence"/>
</dbReference>
<evidence type="ECO:0000259" key="8">
    <source>
        <dbReference type="Pfam" id="PF09349"/>
    </source>
</evidence>
<dbReference type="SUPFAM" id="SSF158694">
    <property type="entry name" value="UraD-Like"/>
    <property type="match status" value="1"/>
</dbReference>
<evidence type="ECO:0000256" key="3">
    <source>
        <dbReference type="ARBA" id="ARBA00012257"/>
    </source>
</evidence>
<evidence type="ECO:0000256" key="7">
    <source>
        <dbReference type="SAM" id="MobiDB-lite"/>
    </source>
</evidence>
<evidence type="ECO:0000313" key="10">
    <source>
        <dbReference type="Proteomes" id="UP001501295"/>
    </source>
</evidence>
<proteinExistence type="predicted"/>
<feature type="compositionally biased region" description="Polar residues" evidence="7">
    <location>
        <begin position="72"/>
        <end position="82"/>
    </location>
</feature>
<accession>A0ABP8WBG0</accession>
<dbReference type="Pfam" id="PF09349">
    <property type="entry name" value="OHCU_decarbox"/>
    <property type="match status" value="1"/>
</dbReference>
<sequence>MIDVTDSDLREGLAASLHVQRWVDEVASAAPFDSFESLRQKSHDAATPLSPEEIDEALASHPRIGERPVGQGQAQAFSTAEQQAPDVEDQHLAKALAEGNATYEKRFGRVFLIRAAGRSRAEIVAELDRRLVLDDASELELVGQELRDIALLRLEKLYGPAAAAGVAGVSETGASA</sequence>
<feature type="region of interest" description="Disordered" evidence="7">
    <location>
        <begin position="64"/>
        <end position="85"/>
    </location>
</feature>
<keyword evidence="6" id="KW-0456">Lyase</keyword>
<comment type="pathway">
    <text evidence="2">Purine metabolism; urate degradation; (S)-allantoin from urate: step 3/3.</text>
</comment>
<dbReference type="PANTHER" id="PTHR43466:SF1">
    <property type="entry name" value="2-OXO-4-HYDROXY-4-CARBOXY-5-UREIDOIMIDAZOLINE DECARBOXYLASE-RELATED"/>
    <property type="match status" value="1"/>
</dbReference>
<dbReference type="Gene3D" id="1.10.3330.10">
    <property type="entry name" value="Oxo-4-hydroxy-4-carboxy-5-ureidoimidazoline decarboxylase"/>
    <property type="match status" value="1"/>
</dbReference>
<dbReference type="NCBIfam" id="TIGR03180">
    <property type="entry name" value="UraD_2"/>
    <property type="match status" value="1"/>
</dbReference>
<dbReference type="EMBL" id="BAABLM010000011">
    <property type="protein sequence ID" value="GAA4685413.1"/>
    <property type="molecule type" value="Genomic_DNA"/>
</dbReference>
<gene>
    <name evidence="9" type="primary">uraD</name>
    <name evidence="9" type="ORF">GCM10025780_34750</name>
</gene>